<evidence type="ECO:0000256" key="1">
    <source>
        <dbReference type="SAM" id="MobiDB-lite"/>
    </source>
</evidence>
<feature type="region of interest" description="Disordered" evidence="1">
    <location>
        <begin position="1"/>
        <end position="105"/>
    </location>
</feature>
<dbReference type="AlphaFoldDB" id="A0A9P8MT19"/>
<dbReference type="OrthoDB" id="5377226at2759"/>
<feature type="compositionally biased region" description="Basic and acidic residues" evidence="1">
    <location>
        <begin position="62"/>
        <end position="77"/>
    </location>
</feature>
<dbReference type="GeneID" id="68357184"/>
<dbReference type="EMBL" id="JAIZPD010000009">
    <property type="protein sequence ID" value="KAH0960902.1"/>
    <property type="molecule type" value="Genomic_DNA"/>
</dbReference>
<name>A0A9P8MT19_9HYPO</name>
<organism evidence="2 3">
    <name type="scientific">Hirsutella rhossiliensis</name>
    <dbReference type="NCBI Taxonomy" id="111463"/>
    <lineage>
        <taxon>Eukaryota</taxon>
        <taxon>Fungi</taxon>
        <taxon>Dikarya</taxon>
        <taxon>Ascomycota</taxon>
        <taxon>Pezizomycotina</taxon>
        <taxon>Sordariomycetes</taxon>
        <taxon>Hypocreomycetidae</taxon>
        <taxon>Hypocreales</taxon>
        <taxon>Ophiocordycipitaceae</taxon>
        <taxon>Hirsutella</taxon>
    </lineage>
</organism>
<proteinExistence type="predicted"/>
<protein>
    <submittedName>
        <fullName evidence="2">Uncharacterized protein</fullName>
    </submittedName>
</protein>
<gene>
    <name evidence="2" type="ORF">HRG_08055</name>
</gene>
<accession>A0A9P8MT19</accession>
<evidence type="ECO:0000313" key="3">
    <source>
        <dbReference type="Proteomes" id="UP000824596"/>
    </source>
</evidence>
<keyword evidence="3" id="KW-1185">Reference proteome</keyword>
<reference evidence="2" key="1">
    <citation type="submission" date="2021-09" db="EMBL/GenBank/DDBJ databases">
        <title>A high-quality genome of the endoparasitic fungus Hirsutella rhossiliensis with a comparison of Hirsutella genomes reveals transposable elements contributing to genome size variation.</title>
        <authorList>
            <person name="Lin R."/>
            <person name="Jiao Y."/>
            <person name="Sun X."/>
            <person name="Ling J."/>
            <person name="Xie B."/>
            <person name="Cheng X."/>
        </authorList>
    </citation>
    <scope>NUCLEOTIDE SEQUENCE</scope>
    <source>
        <strain evidence="2">HR02</strain>
    </source>
</reference>
<evidence type="ECO:0000313" key="2">
    <source>
        <dbReference type="EMBL" id="KAH0960902.1"/>
    </source>
</evidence>
<sequence>MPFVVGGGDDNVHPGRKRRREGGEGRVYRLYSPERPVDLFVRSSQAPDGPPRKVVPLSKRPRIADDETHPDGGERASTHRRRPSQQQKVLHDHTGLGNRTSPRSSGVLLSPCHICHRKPTKKSDLDSFAECQGCGKRTCFVCIRECHGWHAGPLAPVLSEHEMLSQSFHMDDVQDTPLHHPPHHRLHPQPPGDCDACGGQHGHGGYTDEDKGWDACGHRAVVCSRCCIEKGGEGEAVCLGCLSGMPGA</sequence>
<comment type="caution">
    <text evidence="2">The sequence shown here is derived from an EMBL/GenBank/DDBJ whole genome shotgun (WGS) entry which is preliminary data.</text>
</comment>
<dbReference type="Proteomes" id="UP000824596">
    <property type="component" value="Unassembled WGS sequence"/>
</dbReference>
<dbReference type="RefSeq" id="XP_044718415.1">
    <property type="nucleotide sequence ID" value="XM_044866526.1"/>
</dbReference>